<evidence type="ECO:0000313" key="2">
    <source>
        <dbReference type="Proteomes" id="UP000027821"/>
    </source>
</evidence>
<gene>
    <name evidence="1" type="ORF">EL17_15150</name>
</gene>
<reference evidence="1 2" key="1">
    <citation type="submission" date="2014-04" db="EMBL/GenBank/DDBJ databases">
        <title>Characterization and application of a salt tolerant electro-active bacterium.</title>
        <authorList>
            <person name="Yang L."/>
            <person name="Wei S."/>
            <person name="Tay Q.X.M."/>
        </authorList>
    </citation>
    <scope>NUCLEOTIDE SEQUENCE [LARGE SCALE GENOMIC DNA]</scope>
    <source>
        <strain evidence="1 2">LY1</strain>
    </source>
</reference>
<keyword evidence="2" id="KW-1185">Reference proteome</keyword>
<name>A0A074KZA2_9BACT</name>
<dbReference type="Proteomes" id="UP000027821">
    <property type="component" value="Unassembled WGS sequence"/>
</dbReference>
<accession>A0A074KZA2</accession>
<proteinExistence type="predicted"/>
<protein>
    <submittedName>
        <fullName evidence="1">Uncharacterized protein</fullName>
    </submittedName>
</protein>
<dbReference type="eggNOG" id="ENOG502ZTHT">
    <property type="taxonomic scope" value="Bacteria"/>
</dbReference>
<dbReference type="AlphaFoldDB" id="A0A074KZA2"/>
<organism evidence="1 2">
    <name type="scientific">Anditalea andensis</name>
    <dbReference type="NCBI Taxonomy" id="1048983"/>
    <lineage>
        <taxon>Bacteria</taxon>
        <taxon>Pseudomonadati</taxon>
        <taxon>Bacteroidota</taxon>
        <taxon>Cytophagia</taxon>
        <taxon>Cytophagales</taxon>
        <taxon>Cytophagaceae</taxon>
        <taxon>Anditalea</taxon>
    </lineage>
</organism>
<dbReference type="STRING" id="1048983.EL17_15150"/>
<sequence length="221" mass="25587">MIVINYHYGNYSRFICGGNYHETKLEDNFHGILQRKIKTAPLSTIKDFFDDKYSLCLAKDQLERLVLNVFSKTPEWKEGEKDQMEHFVRDFIALMEAVYLLSELKTDSFGSVKKLSKNNLVSKNLLADNAALDALWDFLPCTLDHTEALTPLATIRSIKELFDMESLKNALYDWKNEAMLSSARMPQKILNSMFFVHNIFHCLLEASHLIFVRELDSSEGY</sequence>
<dbReference type="EMBL" id="JMIH01000023">
    <property type="protein sequence ID" value="KEO72953.1"/>
    <property type="molecule type" value="Genomic_DNA"/>
</dbReference>
<comment type="caution">
    <text evidence="1">The sequence shown here is derived from an EMBL/GenBank/DDBJ whole genome shotgun (WGS) entry which is preliminary data.</text>
</comment>
<dbReference type="RefSeq" id="WP_035076095.1">
    <property type="nucleotide sequence ID" value="NZ_JMIH01000023.1"/>
</dbReference>
<evidence type="ECO:0000313" key="1">
    <source>
        <dbReference type="EMBL" id="KEO72953.1"/>
    </source>
</evidence>